<comment type="caution">
    <text evidence="10">The sequence shown here is derived from an EMBL/GenBank/DDBJ whole genome shotgun (WGS) entry which is preliminary data.</text>
</comment>
<dbReference type="FunFam" id="3.90.230.10:FF:000007">
    <property type="entry name" value="Xaa-Pro aminopeptidase P"/>
    <property type="match status" value="1"/>
</dbReference>
<dbReference type="InterPro" id="IPR000994">
    <property type="entry name" value="Pept_M24"/>
</dbReference>
<feature type="domain" description="Creatinase N-terminal" evidence="8">
    <location>
        <begin position="120"/>
        <end position="234"/>
    </location>
</feature>
<dbReference type="AlphaFoldDB" id="A0A8H5D1I9"/>
<keyword evidence="4" id="KW-0378">Hydrolase</keyword>
<dbReference type="PANTHER" id="PTHR43763">
    <property type="entry name" value="XAA-PRO AMINOPEPTIDASE 1"/>
    <property type="match status" value="1"/>
</dbReference>
<dbReference type="GO" id="GO:0046872">
    <property type="term" value="F:metal ion binding"/>
    <property type="evidence" value="ECO:0007669"/>
    <property type="project" value="UniProtKB-KW"/>
</dbReference>
<evidence type="ECO:0000313" key="10">
    <source>
        <dbReference type="EMBL" id="KAF5351384.1"/>
    </source>
</evidence>
<feature type="compositionally biased region" description="Polar residues" evidence="6">
    <location>
        <begin position="82"/>
        <end position="97"/>
    </location>
</feature>
<dbReference type="Proteomes" id="UP000559256">
    <property type="component" value="Unassembled WGS sequence"/>
</dbReference>
<dbReference type="InterPro" id="IPR032416">
    <property type="entry name" value="Peptidase_M24_C"/>
</dbReference>
<dbReference type="InterPro" id="IPR050422">
    <property type="entry name" value="X-Pro_aminopeptidase_P"/>
</dbReference>
<keyword evidence="11" id="KW-1185">Reference proteome</keyword>
<name>A0A8H5D1I9_9AGAR</name>
<dbReference type="Pfam" id="PF16188">
    <property type="entry name" value="Peptidase_M24_C"/>
    <property type="match status" value="1"/>
</dbReference>
<dbReference type="PANTHER" id="PTHR43763:SF17">
    <property type="entry name" value="AMINOPEPTIDASE P, CYTOPLASMIC-RELATED"/>
    <property type="match status" value="1"/>
</dbReference>
<feature type="compositionally biased region" description="Basic and acidic residues" evidence="6">
    <location>
        <begin position="44"/>
        <end position="58"/>
    </location>
</feature>
<dbReference type="Pfam" id="PF16189">
    <property type="entry name" value="Creatinase_N_2"/>
    <property type="match status" value="1"/>
</dbReference>
<evidence type="ECO:0000256" key="1">
    <source>
        <dbReference type="ARBA" id="ARBA00001936"/>
    </source>
</evidence>
<dbReference type="InterPro" id="IPR000587">
    <property type="entry name" value="Creatinase_N"/>
</dbReference>
<dbReference type="InterPro" id="IPR036005">
    <property type="entry name" value="Creatinase/aminopeptidase-like"/>
</dbReference>
<dbReference type="Gene3D" id="3.40.350.10">
    <property type="entry name" value="Creatinase/prolidase N-terminal domain"/>
    <property type="match status" value="2"/>
</dbReference>
<feature type="region of interest" description="Disordered" evidence="6">
    <location>
        <begin position="77"/>
        <end position="97"/>
    </location>
</feature>
<evidence type="ECO:0000259" key="8">
    <source>
        <dbReference type="Pfam" id="PF01321"/>
    </source>
</evidence>
<feature type="region of interest" description="Disordered" evidence="6">
    <location>
        <begin position="14"/>
        <end position="58"/>
    </location>
</feature>
<feature type="domain" description="Peptidase M24 C-terminal" evidence="9">
    <location>
        <begin position="643"/>
        <end position="702"/>
    </location>
</feature>
<evidence type="ECO:0000256" key="3">
    <source>
        <dbReference type="ARBA" id="ARBA00022723"/>
    </source>
</evidence>
<dbReference type="Pfam" id="PF00557">
    <property type="entry name" value="Peptidase_M24"/>
    <property type="match status" value="1"/>
</dbReference>
<dbReference type="SUPFAM" id="SSF55920">
    <property type="entry name" value="Creatinase/aminopeptidase"/>
    <property type="match status" value="1"/>
</dbReference>
<dbReference type="GO" id="GO:0016787">
    <property type="term" value="F:hydrolase activity"/>
    <property type="evidence" value="ECO:0007669"/>
    <property type="project" value="UniProtKB-KW"/>
</dbReference>
<gene>
    <name evidence="10" type="ORF">D9758_007984</name>
</gene>
<reference evidence="10 11" key="1">
    <citation type="journal article" date="2020" name="ISME J.">
        <title>Uncovering the hidden diversity of litter-decomposition mechanisms in mushroom-forming fungi.</title>
        <authorList>
            <person name="Floudas D."/>
            <person name="Bentzer J."/>
            <person name="Ahren D."/>
            <person name="Johansson T."/>
            <person name="Persson P."/>
            <person name="Tunlid A."/>
        </authorList>
    </citation>
    <scope>NUCLEOTIDE SEQUENCE [LARGE SCALE GENOMIC DNA]</scope>
    <source>
        <strain evidence="10 11">CBS 291.85</strain>
    </source>
</reference>
<dbReference type="EMBL" id="JAACJM010000071">
    <property type="protein sequence ID" value="KAF5351384.1"/>
    <property type="molecule type" value="Genomic_DNA"/>
</dbReference>
<evidence type="ECO:0000256" key="2">
    <source>
        <dbReference type="ARBA" id="ARBA00008766"/>
    </source>
</evidence>
<comment type="cofactor">
    <cofactor evidence="1">
        <name>Mn(2+)</name>
        <dbReference type="ChEBI" id="CHEBI:29035"/>
    </cofactor>
</comment>
<evidence type="ECO:0000256" key="5">
    <source>
        <dbReference type="ARBA" id="ARBA00023211"/>
    </source>
</evidence>
<evidence type="ECO:0000313" key="11">
    <source>
        <dbReference type="Proteomes" id="UP000559256"/>
    </source>
</evidence>
<evidence type="ECO:0000256" key="4">
    <source>
        <dbReference type="ARBA" id="ARBA00022801"/>
    </source>
</evidence>
<accession>A0A8H5D1I9</accession>
<feature type="compositionally biased region" description="Low complexity" evidence="6">
    <location>
        <begin position="14"/>
        <end position="30"/>
    </location>
</feature>
<organism evidence="10 11">
    <name type="scientific">Tetrapyrgos nigripes</name>
    <dbReference type="NCBI Taxonomy" id="182062"/>
    <lineage>
        <taxon>Eukaryota</taxon>
        <taxon>Fungi</taxon>
        <taxon>Dikarya</taxon>
        <taxon>Basidiomycota</taxon>
        <taxon>Agaricomycotina</taxon>
        <taxon>Agaricomycetes</taxon>
        <taxon>Agaricomycetidae</taxon>
        <taxon>Agaricales</taxon>
        <taxon>Marasmiineae</taxon>
        <taxon>Marasmiaceae</taxon>
        <taxon>Tetrapyrgos</taxon>
    </lineage>
</organism>
<dbReference type="SUPFAM" id="SSF53092">
    <property type="entry name" value="Creatinase/prolidase N-terminal domain"/>
    <property type="match status" value="1"/>
</dbReference>
<evidence type="ECO:0000259" key="9">
    <source>
        <dbReference type="Pfam" id="PF16188"/>
    </source>
</evidence>
<keyword evidence="3" id="KW-0479">Metal-binding</keyword>
<dbReference type="Gene3D" id="3.90.230.10">
    <property type="entry name" value="Creatinase/methionine aminopeptidase superfamily"/>
    <property type="match status" value="1"/>
</dbReference>
<dbReference type="Pfam" id="PF01321">
    <property type="entry name" value="Creatinase_N"/>
    <property type="match status" value="1"/>
</dbReference>
<evidence type="ECO:0000259" key="7">
    <source>
        <dbReference type="Pfam" id="PF00557"/>
    </source>
</evidence>
<dbReference type="GO" id="GO:0005737">
    <property type="term" value="C:cytoplasm"/>
    <property type="evidence" value="ECO:0007669"/>
    <property type="project" value="UniProtKB-ARBA"/>
</dbReference>
<protein>
    <submittedName>
        <fullName evidence="10">Uncharacterized protein</fullName>
    </submittedName>
</protein>
<proteinExistence type="inferred from homology"/>
<comment type="similarity">
    <text evidence="2">Belongs to the peptidase M24B family.</text>
</comment>
<sequence>MLCIRFSKQRRGTSLSSADLSESSPASRSSFQVGQQHHGSVAEIHSEKEQTYGTREPTESSRRWRFSWRRKQSRKRKAFDGCSNSRPSSDSFNTLVPSADKQSIAKSSTDHYAKTDSTGRLKFLRALMRKHDLDYYLVPSEDAHNGEYIAESDQRRRFISGFTGSAGIAIVTLNSGAFLSTDSRFWIQAEEELDDNWTVVRSGYDWTQFLVNHVTSGPKGTRIGVDPSLITYANTVYILPKITAHDSSLVFPEHNLVDLIWDEDKPNQPRNLVFIHDLKFAGEPASSKLARLRILIRSQIEDDVGLGKSSQQATGMLISHLPSIAWLLNLRGTGIPYNPLFHAYLYINLGNGDDETVLFLDSSQAPPYIDAYLKELGVKRKNYDEAWRFLRSLNSSEKEDGSQKEIIITPKTSYAISLAIGHENSLTQFLASLSSTLTTTFSASSRLTEFSAAELLTQYRISQGKGTYRDQKEPISASGSNAALPHYVAKKGTARVLDRNIPYLNDSGGQYLEGTCDTTRTVYFGNVKPDEEMCMAYTRVLQGHIAISTVIFPPGTSGRQLDVLARRPLWKVGQNYGHGSGHGFGTFLTVHEGVQSFSSDVPLVPGHVLTIEPGCYKEGKWGVRIESALAVTHANTKHGEADGWLCFERLTVVPIHTRMIKWEMLTEEEKIWLKEHNQKCYELLSPHLKDDKRALCWLKREAELACKS</sequence>
<feature type="domain" description="Peptidase M24" evidence="7">
    <location>
        <begin position="445"/>
        <end position="632"/>
    </location>
</feature>
<evidence type="ECO:0000256" key="6">
    <source>
        <dbReference type="SAM" id="MobiDB-lite"/>
    </source>
</evidence>
<keyword evidence="5" id="KW-0464">Manganese</keyword>
<dbReference type="InterPro" id="IPR029149">
    <property type="entry name" value="Creatin/AminoP/Spt16_N"/>
</dbReference>
<dbReference type="OrthoDB" id="9995434at2759"/>